<dbReference type="NCBIfam" id="TIGR02684">
    <property type="entry name" value="dnstrm_HI1420"/>
    <property type="match status" value="1"/>
</dbReference>
<gene>
    <name evidence="1" type="ORF">C5748_18430</name>
</gene>
<protein>
    <submittedName>
        <fullName evidence="1">Putative addiction module antidote protein</fullName>
    </submittedName>
</protein>
<organism evidence="1 2">
    <name type="scientific">Phyllobacterium phragmitis</name>
    <dbReference type="NCBI Taxonomy" id="2670329"/>
    <lineage>
        <taxon>Bacteria</taxon>
        <taxon>Pseudomonadati</taxon>
        <taxon>Pseudomonadota</taxon>
        <taxon>Alphaproteobacteria</taxon>
        <taxon>Hyphomicrobiales</taxon>
        <taxon>Phyllobacteriaceae</taxon>
        <taxon>Phyllobacterium</taxon>
    </lineage>
</organism>
<dbReference type="RefSeq" id="WP_105743394.1">
    <property type="nucleotide sequence ID" value="NZ_PVBR01000014.1"/>
</dbReference>
<dbReference type="CDD" id="cd00093">
    <property type="entry name" value="HTH_XRE"/>
    <property type="match status" value="1"/>
</dbReference>
<dbReference type="PANTHER" id="PTHR40275">
    <property type="entry name" value="SSL7038 PROTEIN"/>
    <property type="match status" value="1"/>
</dbReference>
<dbReference type="InterPro" id="IPR010982">
    <property type="entry name" value="Lambda_DNA-bd_dom_sf"/>
</dbReference>
<dbReference type="AlphaFoldDB" id="A0A2S9INL8"/>
<dbReference type="PANTHER" id="PTHR40275:SF1">
    <property type="entry name" value="SSL7038 PROTEIN"/>
    <property type="match status" value="1"/>
</dbReference>
<comment type="caution">
    <text evidence="1">The sequence shown here is derived from an EMBL/GenBank/DDBJ whole genome shotgun (WGS) entry which is preliminary data.</text>
</comment>
<dbReference type="Proteomes" id="UP000239434">
    <property type="component" value="Unassembled WGS sequence"/>
</dbReference>
<dbReference type="InterPro" id="IPR014057">
    <property type="entry name" value="HI1420"/>
</dbReference>
<sequence>MPLETTRFDVLDHLKTPEERAAYLEAAFEDGDASLIANALGDVARSVGMTAVAKEAGVTREALYKALSEKGDPRLSTLLGVVKALGIHLNVTPKNEAA</sequence>
<dbReference type="InterPro" id="IPR001387">
    <property type="entry name" value="Cro/C1-type_HTH"/>
</dbReference>
<keyword evidence="2" id="KW-1185">Reference proteome</keyword>
<dbReference type="GO" id="GO:0003677">
    <property type="term" value="F:DNA binding"/>
    <property type="evidence" value="ECO:0007669"/>
    <property type="project" value="InterPro"/>
</dbReference>
<evidence type="ECO:0000313" key="2">
    <source>
        <dbReference type="Proteomes" id="UP000239434"/>
    </source>
</evidence>
<evidence type="ECO:0000313" key="1">
    <source>
        <dbReference type="EMBL" id="PRD42126.1"/>
    </source>
</evidence>
<dbReference type="SUPFAM" id="SSF47413">
    <property type="entry name" value="lambda repressor-like DNA-binding domains"/>
    <property type="match status" value="1"/>
</dbReference>
<dbReference type="EMBL" id="PVBR01000014">
    <property type="protein sequence ID" value="PRD42126.1"/>
    <property type="molecule type" value="Genomic_DNA"/>
</dbReference>
<name>A0A2S9INL8_9HYPH</name>
<reference evidence="1 2" key="1">
    <citation type="submission" date="2018-02" db="EMBL/GenBank/DDBJ databases">
        <title>The draft genome of Phyllobacterium sp. 1N-3.</title>
        <authorList>
            <person name="Liu L."/>
            <person name="Li L."/>
            <person name="Zhang X."/>
            <person name="Wang T."/>
            <person name="Liang L."/>
        </authorList>
    </citation>
    <scope>NUCLEOTIDE SEQUENCE [LARGE SCALE GENOMIC DNA]</scope>
    <source>
        <strain evidence="1 2">1N-3</strain>
    </source>
</reference>
<accession>A0A2S9INL8</accession>
<proteinExistence type="predicted"/>
<dbReference type="Pfam" id="PF21716">
    <property type="entry name" value="dnstrm_HI1420"/>
    <property type="match status" value="1"/>
</dbReference>